<dbReference type="PANTHER" id="PTHR45782:SF4">
    <property type="entry name" value="MITOCHONDRIAL RIBOSOME-ASSOCIATED GTPASE 1"/>
    <property type="match status" value="1"/>
</dbReference>
<comment type="caution">
    <text evidence="5">The sequence shown here is derived from an EMBL/GenBank/DDBJ whole genome shotgun (WGS) entry which is preliminary data.</text>
</comment>
<sequence length="389" mass="43784">MGRLSLFSATSWQARSKLLRKHFWTLGKQQKVSKPPKERTTHMATMVSIFKARAVFPPVESLPRSYFLGHHAAGLSKMNTLLSQIDLIVECRDYRVPLTSRNPLFEQSLAGRERIIIYTKRDLGSNNKPADKERENIIRKWHKPSEVLFSDHKDKKDIRKVLAFARRYFENSTSLTGSRIMVVGMPNVGKSSLLNALRKEGVGKGKAAHTGAQPGVTRKISTSVKIIDSTEDGEGVYLLDTPGVFIPYVPDAEAMLKLALCGNVKDTIIPPATLADYLLYRVNLIDPTLYKEYCPPTNDIIELLNAIAHKTGRLQKGGEPDTEAVALWMIQRWRNGLWGRFLLDEVSEGGLQKRIFEESSMGGSMNQARRADKEARKLRNIRRHAGTSD</sequence>
<proteinExistence type="predicted"/>
<dbReference type="InterPro" id="IPR030378">
    <property type="entry name" value="G_CP_dom"/>
</dbReference>
<organism evidence="5 6">
    <name type="scientific">Aureobasidium pullulans</name>
    <name type="common">Black yeast</name>
    <name type="synonym">Pullularia pullulans</name>
    <dbReference type="NCBI Taxonomy" id="5580"/>
    <lineage>
        <taxon>Eukaryota</taxon>
        <taxon>Fungi</taxon>
        <taxon>Dikarya</taxon>
        <taxon>Ascomycota</taxon>
        <taxon>Pezizomycotina</taxon>
        <taxon>Dothideomycetes</taxon>
        <taxon>Dothideomycetidae</taxon>
        <taxon>Dothideales</taxon>
        <taxon>Saccotheciaceae</taxon>
        <taxon>Aureobasidium</taxon>
    </lineage>
</organism>
<dbReference type="SUPFAM" id="SSF52540">
    <property type="entry name" value="P-loop containing nucleoside triphosphate hydrolases"/>
    <property type="match status" value="1"/>
</dbReference>
<dbReference type="Proteomes" id="UP000310121">
    <property type="component" value="Unassembled WGS sequence"/>
</dbReference>
<dbReference type="CDD" id="cd01856">
    <property type="entry name" value="YlqF"/>
    <property type="match status" value="1"/>
</dbReference>
<dbReference type="GO" id="GO:0032543">
    <property type="term" value="P:mitochondrial translation"/>
    <property type="evidence" value="ECO:0007669"/>
    <property type="project" value="TreeGrafter"/>
</dbReference>
<dbReference type="EMBL" id="QZBN01001219">
    <property type="protein sequence ID" value="THZ32742.1"/>
    <property type="molecule type" value="Genomic_DNA"/>
</dbReference>
<feature type="domain" description="CP-type G" evidence="4">
    <location>
        <begin position="75"/>
        <end position="247"/>
    </location>
</feature>
<dbReference type="GO" id="GO:0005525">
    <property type="term" value="F:GTP binding"/>
    <property type="evidence" value="ECO:0007669"/>
    <property type="project" value="UniProtKB-KW"/>
</dbReference>
<dbReference type="Gene3D" id="3.40.50.300">
    <property type="entry name" value="P-loop containing nucleotide triphosphate hydrolases"/>
    <property type="match status" value="1"/>
</dbReference>
<dbReference type="Gene3D" id="1.10.1580.10">
    <property type="match status" value="1"/>
</dbReference>
<evidence type="ECO:0000259" key="4">
    <source>
        <dbReference type="PROSITE" id="PS51721"/>
    </source>
</evidence>
<evidence type="ECO:0000313" key="6">
    <source>
        <dbReference type="Proteomes" id="UP000310121"/>
    </source>
</evidence>
<accession>A0A4S9U429</accession>
<protein>
    <submittedName>
        <fullName evidence="5">GTPase</fullName>
    </submittedName>
</protein>
<dbReference type="Pfam" id="PF01926">
    <property type="entry name" value="MMR_HSR1"/>
    <property type="match status" value="1"/>
</dbReference>
<dbReference type="PROSITE" id="PS51721">
    <property type="entry name" value="G_CP"/>
    <property type="match status" value="1"/>
</dbReference>
<dbReference type="FunFam" id="1.10.1580.10:FF:000009">
    <property type="entry name" value="Mitochondrial GTPase 1"/>
    <property type="match status" value="1"/>
</dbReference>
<feature type="region of interest" description="Disordered" evidence="3">
    <location>
        <begin position="362"/>
        <end position="389"/>
    </location>
</feature>
<evidence type="ECO:0000256" key="3">
    <source>
        <dbReference type="SAM" id="MobiDB-lite"/>
    </source>
</evidence>
<reference evidence="5 6" key="1">
    <citation type="submission" date="2018-10" db="EMBL/GenBank/DDBJ databases">
        <title>Fifty Aureobasidium pullulans genomes reveal a recombining polyextremotolerant generalist.</title>
        <authorList>
            <person name="Gostincar C."/>
            <person name="Turk M."/>
            <person name="Zajc J."/>
            <person name="Gunde-Cimerman N."/>
        </authorList>
    </citation>
    <scope>NUCLEOTIDE SEQUENCE [LARGE SCALE GENOMIC DNA]</scope>
    <source>
        <strain evidence="5 6">EXF-3844</strain>
    </source>
</reference>
<dbReference type="AlphaFoldDB" id="A0A4S9U429"/>
<keyword evidence="1" id="KW-0547">Nucleotide-binding</keyword>
<evidence type="ECO:0000313" key="5">
    <source>
        <dbReference type="EMBL" id="THZ32742.1"/>
    </source>
</evidence>
<dbReference type="PANTHER" id="PTHR45782">
    <property type="entry name" value="MITOCHONDRIAL RIBOSOME-ASSOCIATED GTPASE 1"/>
    <property type="match status" value="1"/>
</dbReference>
<dbReference type="InterPro" id="IPR023179">
    <property type="entry name" value="GTP-bd_ortho_bundle_sf"/>
</dbReference>
<name>A0A4S9U429_AURPU</name>
<dbReference type="InterPro" id="IPR027417">
    <property type="entry name" value="P-loop_NTPase"/>
</dbReference>
<dbReference type="InterPro" id="IPR006073">
    <property type="entry name" value="GTP-bd"/>
</dbReference>
<dbReference type="GO" id="GO:0005739">
    <property type="term" value="C:mitochondrion"/>
    <property type="evidence" value="ECO:0007669"/>
    <property type="project" value="TreeGrafter"/>
</dbReference>
<evidence type="ECO:0000256" key="2">
    <source>
        <dbReference type="ARBA" id="ARBA00023134"/>
    </source>
</evidence>
<gene>
    <name evidence="5" type="ORF">D6C90_08620</name>
</gene>
<evidence type="ECO:0000256" key="1">
    <source>
        <dbReference type="ARBA" id="ARBA00022741"/>
    </source>
</evidence>
<dbReference type="GO" id="GO:0003924">
    <property type="term" value="F:GTPase activity"/>
    <property type="evidence" value="ECO:0007669"/>
    <property type="project" value="TreeGrafter"/>
</dbReference>
<keyword evidence="2" id="KW-0342">GTP-binding</keyword>
<feature type="compositionally biased region" description="Basic residues" evidence="3">
    <location>
        <begin position="378"/>
        <end position="389"/>
    </location>
</feature>